<gene>
    <name evidence="7" type="ORF">ACFSB2_01985</name>
</gene>
<keyword evidence="2 4" id="KW-0694">RNA-binding</keyword>
<evidence type="ECO:0000259" key="6">
    <source>
        <dbReference type="SMART" id="SM00363"/>
    </source>
</evidence>
<evidence type="ECO:0000256" key="5">
    <source>
        <dbReference type="RuleBase" id="RU003887"/>
    </source>
</evidence>
<dbReference type="CDD" id="cd00165">
    <property type="entry name" value="S4"/>
    <property type="match status" value="1"/>
</dbReference>
<dbReference type="CDD" id="cd02553">
    <property type="entry name" value="PseudoU_synth_RsuA"/>
    <property type="match status" value="1"/>
</dbReference>
<evidence type="ECO:0000256" key="4">
    <source>
        <dbReference type="PROSITE-ProRule" id="PRU00182"/>
    </source>
</evidence>
<dbReference type="InterPro" id="IPR018496">
    <property type="entry name" value="PsdUridine_synth_RsuA/RluB_CS"/>
</dbReference>
<protein>
    <recommendedName>
        <fullName evidence="5">Pseudouridine synthase</fullName>
        <ecNumber evidence="5">5.4.99.-</ecNumber>
    </recommendedName>
</protein>
<dbReference type="Gene3D" id="3.30.70.1560">
    <property type="entry name" value="Alpha-L RNA-binding motif"/>
    <property type="match status" value="1"/>
</dbReference>
<evidence type="ECO:0000256" key="2">
    <source>
        <dbReference type="ARBA" id="ARBA00022884"/>
    </source>
</evidence>
<dbReference type="Gene3D" id="3.30.70.580">
    <property type="entry name" value="Pseudouridine synthase I, catalytic domain, N-terminal subdomain"/>
    <property type="match status" value="1"/>
</dbReference>
<dbReference type="EC" id="5.4.99.-" evidence="5"/>
<dbReference type="InterPro" id="IPR036986">
    <property type="entry name" value="S4_RNA-bd_sf"/>
</dbReference>
<dbReference type="InterPro" id="IPR042092">
    <property type="entry name" value="PsdUridine_s_RsuA/RluB/E/F_cat"/>
</dbReference>
<keyword evidence="3 5" id="KW-0413">Isomerase</keyword>
<keyword evidence="8" id="KW-1185">Reference proteome</keyword>
<dbReference type="InterPro" id="IPR020103">
    <property type="entry name" value="PsdUridine_synth_cat_dom_sf"/>
</dbReference>
<name>A0ABW4JDU8_9BACL</name>
<evidence type="ECO:0000256" key="1">
    <source>
        <dbReference type="ARBA" id="ARBA00008348"/>
    </source>
</evidence>
<dbReference type="PROSITE" id="PS50889">
    <property type="entry name" value="S4"/>
    <property type="match status" value="1"/>
</dbReference>
<dbReference type="InterPro" id="IPR006145">
    <property type="entry name" value="PsdUridine_synth_RsuA/RluA"/>
</dbReference>
<dbReference type="SUPFAM" id="SSF55174">
    <property type="entry name" value="Alpha-L RNA-binding motif"/>
    <property type="match status" value="1"/>
</dbReference>
<dbReference type="InterPro" id="IPR000748">
    <property type="entry name" value="PsdUridine_synth_RsuA/RluB/E/F"/>
</dbReference>
<dbReference type="SUPFAM" id="SSF55120">
    <property type="entry name" value="Pseudouridine synthase"/>
    <property type="match status" value="1"/>
</dbReference>
<dbReference type="RefSeq" id="WP_377940905.1">
    <property type="nucleotide sequence ID" value="NZ_JBHUCX010000005.1"/>
</dbReference>
<dbReference type="Pfam" id="PF00849">
    <property type="entry name" value="PseudoU_synth_2"/>
    <property type="match status" value="1"/>
</dbReference>
<dbReference type="InterPro" id="IPR050343">
    <property type="entry name" value="RsuA_PseudoU_synthase"/>
</dbReference>
<dbReference type="GO" id="GO:0016853">
    <property type="term" value="F:isomerase activity"/>
    <property type="evidence" value="ECO:0007669"/>
    <property type="project" value="UniProtKB-KW"/>
</dbReference>
<dbReference type="NCBIfam" id="TIGR00093">
    <property type="entry name" value="pseudouridine synthase"/>
    <property type="match status" value="1"/>
</dbReference>
<dbReference type="PANTHER" id="PTHR47683:SF4">
    <property type="entry name" value="PSEUDOURIDINE SYNTHASE"/>
    <property type="match status" value="1"/>
</dbReference>
<sequence>MKAMRLDKWLAHTGVGTRTEVKKAIRAQRVMVNGEVARDPGAHVTPGVDTVEFDGEALEYQAHAYFMMYKPQGVLSATEDVRDPVVTDLLAPQDAHFAVFPVGRLDKDAEGLLLLTNDGQLTHQLLAPKKHVAKIYYVEVTGTLTQQDVDAMEKGIVLEDGYQSMPAMLEIIEADLTSSARITIYEGKFHQIKRMFDMLGKPVTFLKRLQMGPLVLDEALQPGEYRPLTEQECNALQRINPA</sequence>
<dbReference type="PANTHER" id="PTHR47683">
    <property type="entry name" value="PSEUDOURIDINE SYNTHASE FAMILY PROTEIN-RELATED"/>
    <property type="match status" value="1"/>
</dbReference>
<evidence type="ECO:0000313" key="8">
    <source>
        <dbReference type="Proteomes" id="UP001597079"/>
    </source>
</evidence>
<dbReference type="Proteomes" id="UP001597079">
    <property type="component" value="Unassembled WGS sequence"/>
</dbReference>
<accession>A0ABW4JDU8</accession>
<reference evidence="8" key="1">
    <citation type="journal article" date="2019" name="Int. J. Syst. Evol. Microbiol.">
        <title>The Global Catalogue of Microorganisms (GCM) 10K type strain sequencing project: providing services to taxonomists for standard genome sequencing and annotation.</title>
        <authorList>
            <consortium name="The Broad Institute Genomics Platform"/>
            <consortium name="The Broad Institute Genome Sequencing Center for Infectious Disease"/>
            <person name="Wu L."/>
            <person name="Ma J."/>
        </authorList>
    </citation>
    <scope>NUCLEOTIDE SEQUENCE [LARGE SCALE GENOMIC DNA]</scope>
    <source>
        <strain evidence="8">CGMCC 1.12286</strain>
    </source>
</reference>
<dbReference type="SMART" id="SM00363">
    <property type="entry name" value="S4"/>
    <property type="match status" value="1"/>
</dbReference>
<dbReference type="InterPro" id="IPR002942">
    <property type="entry name" value="S4_RNA-bd"/>
</dbReference>
<feature type="domain" description="RNA-binding S4" evidence="6">
    <location>
        <begin position="4"/>
        <end position="62"/>
    </location>
</feature>
<organism evidence="7 8">
    <name type="scientific">Alicyclobacillus fodiniaquatilis</name>
    <dbReference type="NCBI Taxonomy" id="1661150"/>
    <lineage>
        <taxon>Bacteria</taxon>
        <taxon>Bacillati</taxon>
        <taxon>Bacillota</taxon>
        <taxon>Bacilli</taxon>
        <taxon>Bacillales</taxon>
        <taxon>Alicyclobacillaceae</taxon>
        <taxon>Alicyclobacillus</taxon>
    </lineage>
</organism>
<dbReference type="EMBL" id="JBHUCX010000005">
    <property type="protein sequence ID" value="MFD1673493.1"/>
    <property type="molecule type" value="Genomic_DNA"/>
</dbReference>
<evidence type="ECO:0000256" key="3">
    <source>
        <dbReference type="ARBA" id="ARBA00023235"/>
    </source>
</evidence>
<dbReference type="Pfam" id="PF01479">
    <property type="entry name" value="S4"/>
    <property type="match status" value="1"/>
</dbReference>
<comment type="similarity">
    <text evidence="1 5">Belongs to the pseudouridine synthase RsuA family.</text>
</comment>
<dbReference type="PROSITE" id="PS01149">
    <property type="entry name" value="PSI_RSU"/>
    <property type="match status" value="1"/>
</dbReference>
<comment type="caution">
    <text evidence="7">The sequence shown here is derived from an EMBL/GenBank/DDBJ whole genome shotgun (WGS) entry which is preliminary data.</text>
</comment>
<dbReference type="InterPro" id="IPR020094">
    <property type="entry name" value="TruA/RsuA/RluB/E/F_N"/>
</dbReference>
<evidence type="ECO:0000313" key="7">
    <source>
        <dbReference type="EMBL" id="MFD1673493.1"/>
    </source>
</evidence>
<dbReference type="Gene3D" id="3.10.290.10">
    <property type="entry name" value="RNA-binding S4 domain"/>
    <property type="match status" value="1"/>
</dbReference>
<proteinExistence type="inferred from homology"/>